<dbReference type="AlphaFoldDB" id="A0A255GFF6"/>
<dbReference type="Proteomes" id="UP000215896">
    <property type="component" value="Unassembled WGS sequence"/>
</dbReference>
<gene>
    <name evidence="1" type="ORF">CGZ94_08310</name>
</gene>
<accession>A0A4R6LYG9</accession>
<organism evidence="1 2">
    <name type="scientific">Enemella evansiae</name>
    <dbReference type="NCBI Taxonomy" id="2016499"/>
    <lineage>
        <taxon>Bacteria</taxon>
        <taxon>Bacillati</taxon>
        <taxon>Actinomycetota</taxon>
        <taxon>Actinomycetes</taxon>
        <taxon>Propionibacteriales</taxon>
        <taxon>Propionibacteriaceae</taxon>
        <taxon>Enemella</taxon>
    </lineage>
</organism>
<keyword evidence="2" id="KW-1185">Reference proteome</keyword>
<sequence length="236" mass="24697">MDTLAAVRLTAHLNALRHTPLSAEVAARAVVDDDAAHHVTDPEGLLGLDPFRASELDEALRAALLLVDADWVLVLPRPGATGALTGPPALNAAAIEAGAVVLSATGSHAWLPYRVGPAIQWRIAAARPPRLTLTAAEADRALREVVLGAGRELEELELAPSERPEVTGLSLPAGYGSRSQQAAARAWLLVQATEAALDDDGGVLHSHAVQARARTLTEVRRAAIDSLCAAVSWTGR</sequence>
<proteinExistence type="predicted"/>
<comment type="caution">
    <text evidence="1">The sequence shown here is derived from an EMBL/GenBank/DDBJ whole genome shotgun (WGS) entry which is preliminary data.</text>
</comment>
<protein>
    <submittedName>
        <fullName evidence="1">Uncharacterized protein</fullName>
    </submittedName>
</protein>
<accession>A0A255GFF6</accession>
<dbReference type="EMBL" id="NMVO01000012">
    <property type="protein sequence ID" value="OYO14577.1"/>
    <property type="molecule type" value="Genomic_DNA"/>
</dbReference>
<dbReference type="OrthoDB" id="3730120at2"/>
<reference evidence="1 2" key="1">
    <citation type="submission" date="2017-07" db="EMBL/GenBank/DDBJ databases">
        <title>Draft whole genome sequences of clinical Proprionibacteriaceae strains.</title>
        <authorList>
            <person name="Bernier A.-M."/>
            <person name="Bernard K."/>
            <person name="Domingo M.-C."/>
        </authorList>
    </citation>
    <scope>NUCLEOTIDE SEQUENCE [LARGE SCALE GENOMIC DNA]</scope>
    <source>
        <strain evidence="1 2">NML 030167</strain>
    </source>
</reference>
<evidence type="ECO:0000313" key="2">
    <source>
        <dbReference type="Proteomes" id="UP000215896"/>
    </source>
</evidence>
<dbReference type="RefSeq" id="WP_094360798.1">
    <property type="nucleotide sequence ID" value="NZ_NMVK01000037.1"/>
</dbReference>
<name>A0A255GFF6_9ACTN</name>
<evidence type="ECO:0000313" key="1">
    <source>
        <dbReference type="EMBL" id="OYO14577.1"/>
    </source>
</evidence>